<evidence type="ECO:0000256" key="4">
    <source>
        <dbReference type="ARBA" id="ARBA00022741"/>
    </source>
</evidence>
<dbReference type="SUPFAM" id="SSF56112">
    <property type="entry name" value="Protein kinase-like (PK-like)"/>
    <property type="match status" value="1"/>
</dbReference>
<dbReference type="GO" id="GO:0004674">
    <property type="term" value="F:protein serine/threonine kinase activity"/>
    <property type="evidence" value="ECO:0007669"/>
    <property type="project" value="UniProtKB-KW"/>
</dbReference>
<dbReference type="Pfam" id="PF00069">
    <property type="entry name" value="Pkinase"/>
    <property type="match status" value="2"/>
</dbReference>
<dbReference type="PANTHER" id="PTHR44167:SF23">
    <property type="entry name" value="CDC7 KINASE, ISOFORM A-RELATED"/>
    <property type="match status" value="1"/>
</dbReference>
<dbReference type="InterPro" id="IPR000719">
    <property type="entry name" value="Prot_kinase_dom"/>
</dbReference>
<comment type="caution">
    <text evidence="9">The sequence shown here is derived from an EMBL/GenBank/DDBJ whole genome shotgun (WGS) entry which is preliminary data.</text>
</comment>
<name>A0A2P6P8W3_ROSCH</name>
<dbReference type="PROSITE" id="PS00108">
    <property type="entry name" value="PROTEIN_KINASE_ST"/>
    <property type="match status" value="1"/>
</dbReference>
<dbReference type="Gene3D" id="1.10.510.10">
    <property type="entry name" value="Transferase(Phosphotransferase) domain 1"/>
    <property type="match status" value="2"/>
</dbReference>
<keyword evidence="5" id="KW-0418">Kinase</keyword>
<keyword evidence="4" id="KW-0547">Nucleotide-binding</keyword>
<accession>A0A2P6P8W3</accession>
<feature type="region of interest" description="Disordered" evidence="7">
    <location>
        <begin position="339"/>
        <end position="358"/>
    </location>
</feature>
<sequence>MAGTSHALNLKPYTCPRIAASLSPSILHLSLSLPDPNLRPTAMATNPLDSALTASTISDSDKAWHLLALLLSLGRRTPPSELAARCTAFPATTHSVRRLCSVANSPLSLSDDLYVTPSLLALTALAESVSCSGAAGGALRTYSGKRKRVVLDCGFVPSAKRRLIVDFENVYEEKGARKSVVISPPKIHFHMTDYLSRKINMLPSDVAVGLNKPMFSSPLFIEYSAEPSSGGVKNIDNVEDQMETDLTLQRNINKTVMACVDDLEPTVPTVSEDLVLYEEANMHEIDSLAKSYLEKSKESILSPVLDENVSGGCKVANSTILEDERIVADSEEELLVDPGNRNGESENMSHPQTALSDKLPGIDSRRLEEEDYEDTIPLRKRLIRILETRVKLPVTDFSVAEKQLLQPFEKVSKDLVLYERTNMHEKTKESIISPALDESVSGSRKVTNATILEDVRTVGNHEEELFIDPGNPNGETENLSQPFAAVSDKQPGTGSRSLKEQDFEDTIPLHKERHENQTICVATDLSSPKVSNDLVLYEGADMHEIDIQGNSYQEKIKESIMPALDESVSGNCKGTNATMLEDKRIVGDAEEGLLVNPGNPIGETEILYQPYTNVSDKLAGIDFRRLNEDDYEDTTPVNKSLMTRNETQTTCPATEFYVPQKQLLKSSATMKAMDKDKISSRLQSLYSCSLEQDQTVATPKVNLQHKMDQKTNSMVHKSKQNCGDMHINERKRRYKSISSKDQPEKKELPNFDSYMVEEEEGSGGYGTVYRARSKNDRTRVAIKCPHANAHKSHVNNELRMLERFGGKNFVIKYEGCIKNGNSSCFVLQHVEHDRPEVLKKEIDVCELRWYGYCLFRALASLHKQGIIHRDVKPGNFLFSRKANKGYLIDFNLSMDLHQKYGNNSKSRGGFDVSSNDEKLMTAKNLPPITLRKLPSGKSLLTANGETSKGLKSTFDMKDLKKMAFSQMKANNDSGSRKVIKSQGADGSGITSVKDVTSTRTPSAERMREPLPCQGRKELISLVQEARQSPNHEASSISALMRKRVPAPPVNVDGKLFHVTPMPMHSTTSGIGGPCLIRSRGLGKHKEGPCAGTKGFRAPEVLFRSPHQGPKIDIWSAGVTLLYLLIGRTPFLGEPELNIKDIAKLRGSEDLWEVAKLHDRESSFPVELYSTDCLPSIKLKEWCRMNTKRPDFFEQIPRPLFDLVDKCLMVNPRVRLSAEEALKHEFFAPCHEELRKHRLQRQVL</sequence>
<reference evidence="9 10" key="1">
    <citation type="journal article" date="2018" name="Nat. Genet.">
        <title>The Rosa genome provides new insights in the design of modern roses.</title>
        <authorList>
            <person name="Bendahmane M."/>
        </authorList>
    </citation>
    <scope>NUCLEOTIDE SEQUENCE [LARGE SCALE GENOMIC DNA]</scope>
    <source>
        <strain evidence="10">cv. Old Blush</strain>
    </source>
</reference>
<dbReference type="SMART" id="SM00220">
    <property type="entry name" value="S_TKc"/>
    <property type="match status" value="1"/>
</dbReference>
<organism evidence="9 10">
    <name type="scientific">Rosa chinensis</name>
    <name type="common">China rose</name>
    <dbReference type="NCBI Taxonomy" id="74649"/>
    <lineage>
        <taxon>Eukaryota</taxon>
        <taxon>Viridiplantae</taxon>
        <taxon>Streptophyta</taxon>
        <taxon>Embryophyta</taxon>
        <taxon>Tracheophyta</taxon>
        <taxon>Spermatophyta</taxon>
        <taxon>Magnoliopsida</taxon>
        <taxon>eudicotyledons</taxon>
        <taxon>Gunneridae</taxon>
        <taxon>Pentapetalae</taxon>
        <taxon>rosids</taxon>
        <taxon>fabids</taxon>
        <taxon>Rosales</taxon>
        <taxon>Rosaceae</taxon>
        <taxon>Rosoideae</taxon>
        <taxon>Rosoideae incertae sedis</taxon>
        <taxon>Rosa</taxon>
    </lineage>
</organism>
<gene>
    <name evidence="9" type="ORF">RchiOBHm_Chr7g0205281</name>
</gene>
<evidence type="ECO:0000256" key="5">
    <source>
        <dbReference type="ARBA" id="ARBA00022777"/>
    </source>
</evidence>
<evidence type="ECO:0000256" key="1">
    <source>
        <dbReference type="ARBA" id="ARBA00012513"/>
    </source>
</evidence>
<evidence type="ECO:0000259" key="8">
    <source>
        <dbReference type="PROSITE" id="PS50011"/>
    </source>
</evidence>
<dbReference type="FunFam" id="1.10.510.10:FF:001893">
    <property type="entry name" value="Probable serine/threonine-protein kinase DDB_G0291918"/>
    <property type="match status" value="1"/>
</dbReference>
<dbReference type="Proteomes" id="UP000238479">
    <property type="component" value="Chromosome 7"/>
</dbReference>
<keyword evidence="6" id="KW-0067">ATP-binding</keyword>
<keyword evidence="3 9" id="KW-0808">Transferase</keyword>
<dbReference type="STRING" id="74649.A0A2P6P8W3"/>
<dbReference type="PANTHER" id="PTHR44167">
    <property type="entry name" value="OVARIAN-SPECIFIC SERINE/THREONINE-PROTEIN KINASE LOK-RELATED"/>
    <property type="match status" value="1"/>
</dbReference>
<dbReference type="AlphaFoldDB" id="A0A2P6P8W3"/>
<evidence type="ECO:0000256" key="6">
    <source>
        <dbReference type="ARBA" id="ARBA00022840"/>
    </source>
</evidence>
<protein>
    <recommendedName>
        <fullName evidence="1">non-specific serine/threonine protein kinase</fullName>
        <ecNumber evidence="1">2.7.11.1</ecNumber>
    </recommendedName>
</protein>
<evidence type="ECO:0000313" key="9">
    <source>
        <dbReference type="EMBL" id="PRQ18370.1"/>
    </source>
</evidence>
<dbReference type="GO" id="GO:0005634">
    <property type="term" value="C:nucleus"/>
    <property type="evidence" value="ECO:0007669"/>
    <property type="project" value="TreeGrafter"/>
</dbReference>
<keyword evidence="10" id="KW-1185">Reference proteome</keyword>
<evidence type="ECO:0000256" key="7">
    <source>
        <dbReference type="SAM" id="MobiDB-lite"/>
    </source>
</evidence>
<dbReference type="GO" id="GO:0044773">
    <property type="term" value="P:mitotic DNA damage checkpoint signaling"/>
    <property type="evidence" value="ECO:0007669"/>
    <property type="project" value="TreeGrafter"/>
</dbReference>
<dbReference type="FunFam" id="1.10.510.10:FF:001725">
    <property type="entry name" value="Kinase like protein"/>
    <property type="match status" value="1"/>
</dbReference>
<feature type="compositionally biased region" description="Polar residues" evidence="7">
    <location>
        <begin position="345"/>
        <end position="355"/>
    </location>
</feature>
<evidence type="ECO:0000256" key="2">
    <source>
        <dbReference type="ARBA" id="ARBA00022527"/>
    </source>
</evidence>
<keyword evidence="2" id="KW-0723">Serine/threonine-protein kinase</keyword>
<dbReference type="InterPro" id="IPR011009">
    <property type="entry name" value="Kinase-like_dom_sf"/>
</dbReference>
<feature type="compositionally biased region" description="Polar residues" evidence="7">
    <location>
        <begin position="988"/>
        <end position="1001"/>
    </location>
</feature>
<dbReference type="PROSITE" id="PS50011">
    <property type="entry name" value="PROTEIN_KINASE_DOM"/>
    <property type="match status" value="1"/>
</dbReference>
<feature type="region of interest" description="Disordered" evidence="7">
    <location>
        <begin position="969"/>
        <end position="1007"/>
    </location>
</feature>
<dbReference type="EMBL" id="PDCK01000045">
    <property type="protein sequence ID" value="PRQ18370.1"/>
    <property type="molecule type" value="Genomic_DNA"/>
</dbReference>
<evidence type="ECO:0000313" key="10">
    <source>
        <dbReference type="Proteomes" id="UP000238479"/>
    </source>
</evidence>
<dbReference type="Gramene" id="PRQ18370">
    <property type="protein sequence ID" value="PRQ18370"/>
    <property type="gene ID" value="RchiOBHm_Chr7g0205281"/>
</dbReference>
<dbReference type="OMA" id="IKYEGCI"/>
<dbReference type="EC" id="2.7.11.1" evidence="1"/>
<dbReference type="InterPro" id="IPR008271">
    <property type="entry name" value="Ser/Thr_kinase_AS"/>
</dbReference>
<dbReference type="GO" id="GO:0005524">
    <property type="term" value="F:ATP binding"/>
    <property type="evidence" value="ECO:0007669"/>
    <property type="project" value="UniProtKB-KW"/>
</dbReference>
<evidence type="ECO:0000256" key="3">
    <source>
        <dbReference type="ARBA" id="ARBA00022679"/>
    </source>
</evidence>
<feature type="domain" description="Protein kinase" evidence="8">
    <location>
        <begin position="754"/>
        <end position="1226"/>
    </location>
</feature>
<proteinExistence type="predicted"/>